<protein>
    <submittedName>
        <fullName evidence="3">Uncharacterized protein</fullName>
    </submittedName>
</protein>
<organism evidence="3 4">
    <name type="scientific">Pseudonocardia asaccharolytica DSM 44247 = NBRC 16224</name>
    <dbReference type="NCBI Taxonomy" id="1123024"/>
    <lineage>
        <taxon>Bacteria</taxon>
        <taxon>Bacillati</taxon>
        <taxon>Actinomycetota</taxon>
        <taxon>Actinomycetes</taxon>
        <taxon>Pseudonocardiales</taxon>
        <taxon>Pseudonocardiaceae</taxon>
        <taxon>Pseudonocardia</taxon>
    </lineage>
</organism>
<feature type="region of interest" description="Disordered" evidence="1">
    <location>
        <begin position="72"/>
        <end position="92"/>
    </location>
</feature>
<gene>
    <name evidence="3" type="ORF">PA7_45140</name>
</gene>
<dbReference type="EMBL" id="BJVI01000084">
    <property type="protein sequence ID" value="GEL20677.1"/>
    <property type="molecule type" value="Genomic_DNA"/>
</dbReference>
<evidence type="ECO:0000256" key="1">
    <source>
        <dbReference type="SAM" id="MobiDB-lite"/>
    </source>
</evidence>
<accession>A0A511D7T4</accession>
<evidence type="ECO:0000313" key="3">
    <source>
        <dbReference type="EMBL" id="GEL20677.1"/>
    </source>
</evidence>
<dbReference type="Proteomes" id="UP000321328">
    <property type="component" value="Unassembled WGS sequence"/>
</dbReference>
<feature type="transmembrane region" description="Helical" evidence="2">
    <location>
        <begin position="38"/>
        <end position="60"/>
    </location>
</feature>
<keyword evidence="2" id="KW-0472">Membrane</keyword>
<keyword evidence="2" id="KW-1133">Transmembrane helix</keyword>
<evidence type="ECO:0000313" key="4">
    <source>
        <dbReference type="Proteomes" id="UP000321328"/>
    </source>
</evidence>
<keyword evidence="2" id="KW-0812">Transmembrane</keyword>
<sequence>MDPLPFATWPHVAIRSAGSGARLERWVPVDAVKTANDALAFLLELAAFALWGVTVGPNLLSRLVLGHDRVPFSEGQLDGGRANGGGPPIGLR</sequence>
<keyword evidence="4" id="KW-1185">Reference proteome</keyword>
<feature type="compositionally biased region" description="Gly residues" evidence="1">
    <location>
        <begin position="77"/>
        <end position="92"/>
    </location>
</feature>
<name>A0A511D7T4_9PSEU</name>
<reference evidence="3 4" key="1">
    <citation type="submission" date="2019-07" db="EMBL/GenBank/DDBJ databases">
        <title>Whole genome shotgun sequence of Pseudonocardia asaccharolytica NBRC 16224.</title>
        <authorList>
            <person name="Hosoyama A."/>
            <person name="Uohara A."/>
            <person name="Ohji S."/>
            <person name="Ichikawa N."/>
        </authorList>
    </citation>
    <scope>NUCLEOTIDE SEQUENCE [LARGE SCALE GENOMIC DNA]</scope>
    <source>
        <strain evidence="3 4">NBRC 16224</strain>
    </source>
</reference>
<comment type="caution">
    <text evidence="3">The sequence shown here is derived from an EMBL/GenBank/DDBJ whole genome shotgun (WGS) entry which is preliminary data.</text>
</comment>
<proteinExistence type="predicted"/>
<evidence type="ECO:0000256" key="2">
    <source>
        <dbReference type="SAM" id="Phobius"/>
    </source>
</evidence>
<dbReference type="AlphaFoldDB" id="A0A511D7T4"/>